<evidence type="ECO:0000256" key="1">
    <source>
        <dbReference type="SAM" id="Phobius"/>
    </source>
</evidence>
<sequence length="383" mass="41674">MDLDQRTVTALPIEESDLQEYRAYLQRGETRLSTLHRVAGAFLSGAGLLTLLPLLVGGTFSGLLALILFYESPGLPAPGSAQRWLALAPVLASVGLPLAAMYLLIRDLVLFYFTARTFHEEKNGVIYPRFVLSGILVSESSLRDFSQLERARGDNYVRNLLVPSPPKLKKKILKEAQSIGDLAGVSIGEHDGFVAEELRQYVLRQTGSHTRTLAEESAKMEASIARHLRFLRGLVLRYAKAFLLTIATTVVALAANGVLTLLRPIDGKSVTGVNGAYVWMTTMAIYAGWALVSTIIVRQPVIWLYADSSRDKISRTPRPLLRFEQSTLAVTTLISGIIAIDLFMAAPPTTGVGWGLALATAGVILATFIVAGHAFVSERPEGR</sequence>
<evidence type="ECO:0000313" key="3">
    <source>
        <dbReference type="Proteomes" id="UP001515943"/>
    </source>
</evidence>
<gene>
    <name evidence="2" type="ORF">FXN61_27640</name>
</gene>
<keyword evidence="3" id="KW-1185">Reference proteome</keyword>
<keyword evidence="1" id="KW-1133">Transmembrane helix</keyword>
<feature type="transmembrane region" description="Helical" evidence="1">
    <location>
        <begin position="90"/>
        <end position="113"/>
    </location>
</feature>
<organism evidence="2 3">
    <name type="scientific">Lentzea indica</name>
    <dbReference type="NCBI Taxonomy" id="2604800"/>
    <lineage>
        <taxon>Bacteria</taxon>
        <taxon>Bacillati</taxon>
        <taxon>Actinomycetota</taxon>
        <taxon>Actinomycetes</taxon>
        <taxon>Pseudonocardiales</taxon>
        <taxon>Pseudonocardiaceae</taxon>
        <taxon>Lentzea</taxon>
    </lineage>
</organism>
<protein>
    <submittedName>
        <fullName evidence="2">Uncharacterized protein</fullName>
    </submittedName>
</protein>
<keyword evidence="1" id="KW-0472">Membrane</keyword>
<feature type="transmembrane region" description="Helical" evidence="1">
    <location>
        <begin position="41"/>
        <end position="70"/>
    </location>
</feature>
<dbReference type="EMBL" id="VSRL01000119">
    <property type="protein sequence ID" value="NKE60363.1"/>
    <property type="molecule type" value="Genomic_DNA"/>
</dbReference>
<keyword evidence="1" id="KW-0812">Transmembrane</keyword>
<feature type="transmembrane region" description="Helical" evidence="1">
    <location>
        <begin position="283"/>
        <end position="306"/>
    </location>
</feature>
<proteinExistence type="predicted"/>
<comment type="caution">
    <text evidence="2">The sequence shown here is derived from an EMBL/GenBank/DDBJ whole genome shotgun (WGS) entry which is preliminary data.</text>
</comment>
<feature type="transmembrane region" description="Helical" evidence="1">
    <location>
        <begin position="241"/>
        <end position="263"/>
    </location>
</feature>
<dbReference type="RefSeq" id="WP_167977016.1">
    <property type="nucleotide sequence ID" value="NZ_VSRL01000119.1"/>
</dbReference>
<dbReference type="Proteomes" id="UP001515943">
    <property type="component" value="Unassembled WGS sequence"/>
</dbReference>
<feature type="transmembrane region" description="Helical" evidence="1">
    <location>
        <begin position="327"/>
        <end position="346"/>
    </location>
</feature>
<reference evidence="2 3" key="1">
    <citation type="submission" date="2019-08" db="EMBL/GenBank/DDBJ databases">
        <title>Lentzea from Indian Himalayas.</title>
        <authorList>
            <person name="Mandal S."/>
            <person name="Mallick Gupta A."/>
            <person name="Maiti P.K."/>
            <person name="Sarkar J."/>
            <person name="Mandal S."/>
        </authorList>
    </citation>
    <scope>NUCLEOTIDE SEQUENCE [LARGE SCALE GENOMIC DNA]</scope>
    <source>
        <strain evidence="2 3">PSKA42</strain>
    </source>
</reference>
<feature type="transmembrane region" description="Helical" evidence="1">
    <location>
        <begin position="352"/>
        <end position="376"/>
    </location>
</feature>
<accession>A0ABX1FMZ7</accession>
<name>A0ABX1FMZ7_9PSEU</name>
<evidence type="ECO:0000313" key="2">
    <source>
        <dbReference type="EMBL" id="NKE60363.1"/>
    </source>
</evidence>